<dbReference type="RefSeq" id="WP_020976358.1">
    <property type="nucleotide sequence ID" value="NC_022198.1"/>
</dbReference>
<dbReference type="PANTHER" id="PTHR45629:SF7">
    <property type="entry name" value="DNA EXCISION REPAIR PROTEIN ERCC-6-RELATED"/>
    <property type="match status" value="1"/>
</dbReference>
<dbReference type="SMART" id="SM00487">
    <property type="entry name" value="DEXDc"/>
    <property type="match status" value="1"/>
</dbReference>
<evidence type="ECO:0008006" key="6">
    <source>
        <dbReference type="Google" id="ProtNLM"/>
    </source>
</evidence>
<organism evidence="4 5">
    <name type="scientific">Corynebacterium argentoratense DSM 44202</name>
    <dbReference type="NCBI Taxonomy" id="1348662"/>
    <lineage>
        <taxon>Bacteria</taxon>
        <taxon>Bacillati</taxon>
        <taxon>Actinomycetota</taxon>
        <taxon>Actinomycetes</taxon>
        <taxon>Mycobacteriales</taxon>
        <taxon>Corynebacteriaceae</taxon>
        <taxon>Corynebacterium</taxon>
    </lineage>
</organism>
<dbReference type="OrthoDB" id="9760715at2"/>
<dbReference type="InterPro" id="IPR049730">
    <property type="entry name" value="SNF2/RAD54-like_C"/>
</dbReference>
<dbReference type="InterPro" id="IPR027417">
    <property type="entry name" value="P-loop_NTPase"/>
</dbReference>
<dbReference type="PATRIC" id="fig|1348662.3.peg.1049"/>
<dbReference type="AlphaFoldDB" id="U3GUN8"/>
<name>U3GUN8_9CORY</name>
<dbReference type="SUPFAM" id="SSF52540">
    <property type="entry name" value="P-loop containing nucleoside triphosphate hydrolases"/>
    <property type="match status" value="2"/>
</dbReference>
<dbReference type="Gene3D" id="3.40.50.300">
    <property type="entry name" value="P-loop containing nucleotide triphosphate hydrolases"/>
    <property type="match status" value="1"/>
</dbReference>
<dbReference type="GO" id="GO:0016787">
    <property type="term" value="F:hydrolase activity"/>
    <property type="evidence" value="ECO:0007669"/>
    <property type="project" value="UniProtKB-KW"/>
</dbReference>
<evidence type="ECO:0000313" key="5">
    <source>
        <dbReference type="Proteomes" id="UP000016943"/>
    </source>
</evidence>
<evidence type="ECO:0000313" key="4">
    <source>
        <dbReference type="EMBL" id="AGU15205.1"/>
    </source>
</evidence>
<accession>U3GUN8</accession>
<proteinExistence type="predicted"/>
<keyword evidence="5" id="KW-1185">Reference proteome</keyword>
<dbReference type="eggNOG" id="COG0553">
    <property type="taxonomic scope" value="Bacteria"/>
</dbReference>
<dbReference type="CDD" id="cd17919">
    <property type="entry name" value="DEXHc_Snf"/>
    <property type="match status" value="1"/>
</dbReference>
<dbReference type="Gene3D" id="3.40.50.10810">
    <property type="entry name" value="Tandem AAA-ATPase domain"/>
    <property type="match status" value="1"/>
</dbReference>
<gene>
    <name evidence="4" type="ORF">CARG_05340</name>
</gene>
<feature type="domain" description="Helicase ATP-binding" evidence="2">
    <location>
        <begin position="538"/>
        <end position="716"/>
    </location>
</feature>
<dbReference type="Pfam" id="PF00271">
    <property type="entry name" value="Helicase_C"/>
    <property type="match status" value="1"/>
</dbReference>
<dbReference type="GO" id="GO:0005524">
    <property type="term" value="F:ATP binding"/>
    <property type="evidence" value="ECO:0007669"/>
    <property type="project" value="InterPro"/>
</dbReference>
<dbReference type="Proteomes" id="UP000016943">
    <property type="component" value="Chromosome"/>
</dbReference>
<dbReference type="PANTHER" id="PTHR45629">
    <property type="entry name" value="SNF2/RAD54 FAMILY MEMBER"/>
    <property type="match status" value="1"/>
</dbReference>
<feature type="domain" description="Helicase C-terminal" evidence="3">
    <location>
        <begin position="795"/>
        <end position="964"/>
    </location>
</feature>
<dbReference type="KEGG" id="caz:CARG_05340"/>
<keyword evidence="1" id="KW-0378">Hydrolase</keyword>
<dbReference type="InterPro" id="IPR038718">
    <property type="entry name" value="SNF2-like_sf"/>
</dbReference>
<dbReference type="GeneID" id="78249846"/>
<dbReference type="STRING" id="1348662.CARG_05340"/>
<dbReference type="HOGENOM" id="CLU_000315_17_4_11"/>
<evidence type="ECO:0000259" key="2">
    <source>
        <dbReference type="PROSITE" id="PS51192"/>
    </source>
</evidence>
<dbReference type="InterPro" id="IPR050496">
    <property type="entry name" value="SNF2_RAD54_helicase_repair"/>
</dbReference>
<dbReference type="InterPro" id="IPR001650">
    <property type="entry name" value="Helicase_C-like"/>
</dbReference>
<dbReference type="EMBL" id="CP006365">
    <property type="protein sequence ID" value="AGU15205.1"/>
    <property type="molecule type" value="Genomic_DNA"/>
</dbReference>
<dbReference type="PROSITE" id="PS51194">
    <property type="entry name" value="HELICASE_CTER"/>
    <property type="match status" value="1"/>
</dbReference>
<protein>
    <recommendedName>
        <fullName evidence="6">Helicase SNF2</fullName>
    </recommendedName>
</protein>
<dbReference type="CDD" id="cd18793">
    <property type="entry name" value="SF2_C_SNF"/>
    <property type="match status" value="1"/>
</dbReference>
<dbReference type="PROSITE" id="PS51192">
    <property type="entry name" value="HELICASE_ATP_BIND_1"/>
    <property type="match status" value="1"/>
</dbReference>
<sequence length="979" mass="106002">MSTFNRAELQQIREQAQTILSNRAEATAVVGELQRNPLPAALQQRRRVGNDSASIEVIAPWEVTWPDSLYARVELEQGSVAGSGANVEVAVNILKAFIEQTAGVPRLVDDLSAADTVGMKIPQVLRGFIPDDVLDANDFKGAATRGLSWLTGSSSSKKRSRTIRSSGSRSGVAVAQAAASQLTYLMGNPSFRSTDDAAVRVLELVRRSKEMQRRVPPTPIPSADSLGPTFQAAAAQSLGTAVDNPDVAIEALPLDSAGQVVQQLAELAASPDSEARLKSEAEAVLKQLYEQNAMILMEQLPLDALKAVTNERLRFDGLDAISVRTVADVLRTPTPTLMNAHGVGEQTAKRMRAAATTLFKEASSTGSQATSLSNLADHTSQVSPSAEATALLRILARFEQVNSLDPVQRERRMRLQRYFFGLRPDQLLASGSSHLWVLSHGHGALEQFYDDLLWARSNTGLLAARSAVDPGIGVWHDYRTNPARFQHLLALLLDEPGRAEEDGTVLHDAAIVDRIRSLELDTRLLKDLFLRGYQSYGARFALVQKKTVLGDEMGLGKTVQAIAFAAHVCATEAVPELSSPVAGASGAPDWSGVVLPRVLVVCPASVIINWVREVAKFSYMPVFKAHGDTKDAAVAAWLSQGGVLVCSFTGSRTLPLEGVRCVIVDEAHYVKNPEVKRSLRVAELVEDAEYALLMTGTPLENRVEEFVTLVRYVQPELLKRGMGSMGAEDFRAAVAPAYLRRNQADVLDELPDREDSIDWVELSDSDDAAYRQAVAAGHWMQMRQAAYLGDGACAKVERIAEICSQAGEHGRKVLVFSFFLEPLNRIAQELESASGVEVIGRISGSQSPAARQELVDAFTQFDGPCVLLSQVQAGGVGLNIQAASVVVIAEPQIKPSAEAQAIARAYRMGQVMSVQVHRIAAADTVDERIMEILKVKSQAFDEFARESVSADIDDAVDVSEGKLAREIIAAERERLGLQP</sequence>
<dbReference type="Pfam" id="PF00176">
    <property type="entry name" value="SNF2-rel_dom"/>
    <property type="match status" value="1"/>
</dbReference>
<evidence type="ECO:0000259" key="3">
    <source>
        <dbReference type="PROSITE" id="PS51194"/>
    </source>
</evidence>
<reference evidence="4 5" key="1">
    <citation type="journal article" date="2013" name="Genome Announc.">
        <title>Whole-Genome Sequence of the Clinical Strain Corynebacterium argentoratense DSM 44202, Isolated from a Human Throat Specimen.</title>
        <authorList>
            <person name="Bomholt C."/>
            <person name="Glaub A."/>
            <person name="Gravermann K."/>
            <person name="Albersmeier A."/>
            <person name="Brinkrolf K."/>
            <person name="Ruckert C."/>
            <person name="Tauch A."/>
        </authorList>
    </citation>
    <scope>NUCLEOTIDE SEQUENCE [LARGE SCALE GENOMIC DNA]</scope>
    <source>
        <strain evidence="4">DSM 44202</strain>
    </source>
</reference>
<dbReference type="SMART" id="SM00490">
    <property type="entry name" value="HELICc"/>
    <property type="match status" value="1"/>
</dbReference>
<dbReference type="InterPro" id="IPR000330">
    <property type="entry name" value="SNF2_N"/>
</dbReference>
<dbReference type="InterPro" id="IPR014001">
    <property type="entry name" value="Helicase_ATP-bd"/>
</dbReference>
<evidence type="ECO:0000256" key="1">
    <source>
        <dbReference type="ARBA" id="ARBA00022801"/>
    </source>
</evidence>